<keyword evidence="4" id="KW-1185">Reference proteome</keyword>
<comment type="caution">
    <text evidence="3">The sequence shown here is derived from an EMBL/GenBank/DDBJ whole genome shotgun (WGS) entry which is preliminary data.</text>
</comment>
<evidence type="ECO:0000259" key="2">
    <source>
        <dbReference type="PROSITE" id="PS51752"/>
    </source>
</evidence>
<sequence length="442" mass="48048">MAPLSKIFAVLAASFITLAIADQAPPVPTKGDFNVLTMNVGGISGAIDKDGVPEDQTNAKTIGKLFSSLGYKIINMQEDFHYNDNIYANVKYLFKSVPAPEVPNSDGLNTISAFTPNAFERVKWNKCSQASEFDCDTANGFTIMRAQIATGVFVDVYNLRADAGVKEEDKVARASNFDDLATYIDVMSAGNPVIILGDTSSLYTRQGDNPTIFVTRNGMRDAFVELHLNGVNPTVEKACKNPSVVQDCETTDKVFYRGSRQLQLEATYFNYESPKFISASGGVLSDHNPITVNFTWSVSALFQQSDLFGNPSGQWFNDLTSLPDSPKVETLTFRSGSELDQVRIGYVGGKELTHGGLGGGEKSMFLGNDEFWISARICQGGSGDQIKIYYLLATTSKGYTLAGGVESGQCVTYEPPSGWQIVGYMGRNTTEVTQLGFIYAPI</sequence>
<dbReference type="EMBL" id="MZNU01000009">
    <property type="protein sequence ID" value="OWP07329.1"/>
    <property type="molecule type" value="Genomic_DNA"/>
</dbReference>
<dbReference type="AlphaFoldDB" id="A0A218ZH03"/>
<dbReference type="Pfam" id="PF01419">
    <property type="entry name" value="Jacalin"/>
    <property type="match status" value="1"/>
</dbReference>
<protein>
    <submittedName>
        <fullName evidence="3">Endonuclease exonuclease phosphatase family protein</fullName>
    </submittedName>
</protein>
<dbReference type="OrthoDB" id="40902at2759"/>
<dbReference type="GO" id="GO:0004527">
    <property type="term" value="F:exonuclease activity"/>
    <property type="evidence" value="ECO:0007669"/>
    <property type="project" value="UniProtKB-KW"/>
</dbReference>
<keyword evidence="3" id="KW-0269">Exonuclease</keyword>
<organism evidence="3 4">
    <name type="scientific">Diplocarpon coronariae</name>
    <dbReference type="NCBI Taxonomy" id="2795749"/>
    <lineage>
        <taxon>Eukaryota</taxon>
        <taxon>Fungi</taxon>
        <taxon>Dikarya</taxon>
        <taxon>Ascomycota</taxon>
        <taxon>Pezizomycotina</taxon>
        <taxon>Leotiomycetes</taxon>
        <taxon>Helotiales</taxon>
        <taxon>Drepanopezizaceae</taxon>
        <taxon>Diplocarpon</taxon>
    </lineage>
</organism>
<dbReference type="STRING" id="503106.A0A218ZH03"/>
<dbReference type="PROSITE" id="PS51752">
    <property type="entry name" value="JACALIN_LECTIN"/>
    <property type="match status" value="1"/>
</dbReference>
<keyword evidence="1" id="KW-0732">Signal</keyword>
<feature type="domain" description="Jacalin-type lectin" evidence="2">
    <location>
        <begin position="302"/>
        <end position="441"/>
    </location>
</feature>
<dbReference type="Gene3D" id="2.100.10.30">
    <property type="entry name" value="Jacalin-like lectin domain"/>
    <property type="match status" value="1"/>
</dbReference>
<reference evidence="3 4" key="1">
    <citation type="submission" date="2017-04" db="EMBL/GenBank/DDBJ databases">
        <title>Draft genome sequence of Marssonina coronaria NL1: causal agent of apple blotch.</title>
        <authorList>
            <person name="Cheng Q."/>
        </authorList>
    </citation>
    <scope>NUCLEOTIDE SEQUENCE [LARGE SCALE GENOMIC DNA]</scope>
    <source>
        <strain evidence="3 4">NL1</strain>
    </source>
</reference>
<feature type="chain" id="PRO_5012013308" evidence="1">
    <location>
        <begin position="22"/>
        <end position="442"/>
    </location>
</feature>
<keyword evidence="3" id="KW-0255">Endonuclease</keyword>
<name>A0A218ZH03_9HELO</name>
<dbReference type="GO" id="GO:0004519">
    <property type="term" value="F:endonuclease activity"/>
    <property type="evidence" value="ECO:0007669"/>
    <property type="project" value="UniProtKB-KW"/>
</dbReference>
<keyword evidence="3" id="KW-0540">Nuclease</keyword>
<dbReference type="SUPFAM" id="SSF56219">
    <property type="entry name" value="DNase I-like"/>
    <property type="match status" value="1"/>
</dbReference>
<dbReference type="SMART" id="SM00915">
    <property type="entry name" value="Jacalin"/>
    <property type="match status" value="1"/>
</dbReference>
<dbReference type="InterPro" id="IPR036691">
    <property type="entry name" value="Endo/exonu/phosph_ase_sf"/>
</dbReference>
<dbReference type="InterPro" id="IPR001229">
    <property type="entry name" value="Jacalin-like_lectin_dom"/>
</dbReference>
<evidence type="ECO:0000313" key="3">
    <source>
        <dbReference type="EMBL" id="OWP07329.1"/>
    </source>
</evidence>
<feature type="signal peptide" evidence="1">
    <location>
        <begin position="1"/>
        <end position="21"/>
    </location>
</feature>
<evidence type="ECO:0000256" key="1">
    <source>
        <dbReference type="SAM" id="SignalP"/>
    </source>
</evidence>
<gene>
    <name evidence="3" type="ORF">B2J93_3075</name>
</gene>
<dbReference type="InParanoid" id="A0A218ZH03"/>
<dbReference type="SUPFAM" id="SSF51101">
    <property type="entry name" value="Mannose-binding lectins"/>
    <property type="match status" value="1"/>
</dbReference>
<dbReference type="Proteomes" id="UP000242519">
    <property type="component" value="Unassembled WGS sequence"/>
</dbReference>
<accession>A0A218ZH03</accession>
<dbReference type="Gene3D" id="3.60.10.10">
    <property type="entry name" value="Endonuclease/exonuclease/phosphatase"/>
    <property type="match status" value="1"/>
</dbReference>
<dbReference type="InterPro" id="IPR036404">
    <property type="entry name" value="Jacalin-like_lectin_dom_sf"/>
</dbReference>
<evidence type="ECO:0000313" key="4">
    <source>
        <dbReference type="Proteomes" id="UP000242519"/>
    </source>
</evidence>
<proteinExistence type="predicted"/>
<keyword evidence="3" id="KW-0378">Hydrolase</keyword>